<name>A0A086A4I4_9FLAO</name>
<evidence type="ECO:0008006" key="3">
    <source>
        <dbReference type="Google" id="ProtNLM"/>
    </source>
</evidence>
<dbReference type="AlphaFoldDB" id="A0A086A4I4"/>
<proteinExistence type="predicted"/>
<keyword evidence="2" id="KW-1185">Reference proteome</keyword>
<organism evidence="1 2">
    <name type="scientific">Chryseobacterium soli</name>
    <dbReference type="NCBI Taxonomy" id="445961"/>
    <lineage>
        <taxon>Bacteria</taxon>
        <taxon>Pseudomonadati</taxon>
        <taxon>Bacteroidota</taxon>
        <taxon>Flavobacteriia</taxon>
        <taxon>Flavobacteriales</taxon>
        <taxon>Weeksellaceae</taxon>
        <taxon>Chryseobacterium group</taxon>
        <taxon>Chryseobacterium</taxon>
    </lineage>
</organism>
<dbReference type="SUPFAM" id="SSF49464">
    <property type="entry name" value="Carboxypeptidase regulatory domain-like"/>
    <property type="match status" value="1"/>
</dbReference>
<sequence>MRRYIRQSLYAVPCFIFADVCSQQKITGSIIDNNGSSTLNSVLVVNISNHTSTFSNASGNFVIDADENDELRFVKEGYYRVDRKITKQDIRNPLLIVLPHAEILIPEVKIKYQPTGNLERDSKHLDESRKIASLKSGLDDYMRSPLNEPLPKNTIPKQFGGHDFAAGQGDVLGALGLVVNLIKKSGKPKITKADYNETQNFIKRVKEEMNLDFLRKYGMGDEQIDRFLLYANDTKKLAKLYRKDFNVAAIEFELKAAFQEYKKTNKLEG</sequence>
<protein>
    <recommendedName>
        <fullName evidence="3">Carboxypeptidase regulatory-like domain-containing protein</fullName>
    </recommendedName>
</protein>
<accession>A0A086A4I4</accession>
<dbReference type="Proteomes" id="UP000028705">
    <property type="component" value="Unassembled WGS sequence"/>
</dbReference>
<evidence type="ECO:0000313" key="2">
    <source>
        <dbReference type="Proteomes" id="UP000028705"/>
    </source>
</evidence>
<dbReference type="EMBL" id="JPRH01000006">
    <property type="protein sequence ID" value="KFF11598.1"/>
    <property type="molecule type" value="Genomic_DNA"/>
</dbReference>
<dbReference type="OrthoDB" id="1274238at2"/>
<comment type="caution">
    <text evidence="1">The sequence shown here is derived from an EMBL/GenBank/DDBJ whole genome shotgun (WGS) entry which is preliminary data.</text>
</comment>
<gene>
    <name evidence="1" type="ORF">IW15_15435</name>
</gene>
<dbReference type="InterPro" id="IPR008969">
    <property type="entry name" value="CarboxyPept-like_regulatory"/>
</dbReference>
<dbReference type="STRING" id="445961.IW15_15435"/>
<evidence type="ECO:0000313" key="1">
    <source>
        <dbReference type="EMBL" id="KFF11598.1"/>
    </source>
</evidence>
<reference evidence="1 2" key="1">
    <citation type="submission" date="2014-07" db="EMBL/GenBank/DDBJ databases">
        <title>Genome of Chryseobacterium soli DSM 19298.</title>
        <authorList>
            <person name="Stropko S.J."/>
            <person name="Pipes S.E."/>
            <person name="Newman J."/>
        </authorList>
    </citation>
    <scope>NUCLEOTIDE SEQUENCE [LARGE SCALE GENOMIC DNA]</scope>
    <source>
        <strain evidence="1 2">DSM 19298</strain>
    </source>
</reference>
<dbReference type="RefSeq" id="WP_034712826.1">
    <property type="nucleotide sequence ID" value="NZ_JAODPJ010000007.1"/>
</dbReference>
<dbReference type="eggNOG" id="ENOG50335GZ">
    <property type="taxonomic scope" value="Bacteria"/>
</dbReference>